<dbReference type="GO" id="GO:0032259">
    <property type="term" value="P:methylation"/>
    <property type="evidence" value="ECO:0007669"/>
    <property type="project" value="UniProtKB-KW"/>
</dbReference>
<dbReference type="InterPro" id="IPR050362">
    <property type="entry name" value="Cation-dep_OMT"/>
</dbReference>
<dbReference type="PANTHER" id="PTHR10509:SF85">
    <property type="entry name" value="O-METHYLTRANSFERASE RV1220C-RELATED"/>
    <property type="match status" value="1"/>
</dbReference>
<accession>A0ABV5KCA2</accession>
<keyword evidence="3" id="KW-0949">S-adenosyl-L-methionine</keyword>
<organism evidence="4 5">
    <name type="scientific">Nocardioides plantarum</name>
    <dbReference type="NCBI Taxonomy" id="29299"/>
    <lineage>
        <taxon>Bacteria</taxon>
        <taxon>Bacillati</taxon>
        <taxon>Actinomycetota</taxon>
        <taxon>Actinomycetes</taxon>
        <taxon>Propionibacteriales</taxon>
        <taxon>Nocardioidaceae</taxon>
        <taxon>Nocardioides</taxon>
    </lineage>
</organism>
<dbReference type="EMBL" id="JBHMDG010000011">
    <property type="protein sequence ID" value="MFB9313284.1"/>
    <property type="molecule type" value="Genomic_DNA"/>
</dbReference>
<dbReference type="EC" id="2.1.1.-" evidence="4"/>
<dbReference type="Gene3D" id="3.40.50.150">
    <property type="entry name" value="Vaccinia Virus protein VP39"/>
    <property type="match status" value="1"/>
</dbReference>
<dbReference type="PANTHER" id="PTHR10509">
    <property type="entry name" value="O-METHYLTRANSFERASE-RELATED"/>
    <property type="match status" value="1"/>
</dbReference>
<name>A0ABV5KCA2_9ACTN</name>
<proteinExistence type="predicted"/>
<keyword evidence="5" id="KW-1185">Reference proteome</keyword>
<protein>
    <submittedName>
        <fullName evidence="4">O-methyltransferase</fullName>
        <ecNumber evidence="4">2.1.1.-</ecNumber>
    </submittedName>
</protein>
<evidence type="ECO:0000313" key="4">
    <source>
        <dbReference type="EMBL" id="MFB9313284.1"/>
    </source>
</evidence>
<dbReference type="SUPFAM" id="SSF53335">
    <property type="entry name" value="S-adenosyl-L-methionine-dependent methyltransferases"/>
    <property type="match status" value="1"/>
</dbReference>
<keyword evidence="2 4" id="KW-0808">Transferase</keyword>
<dbReference type="GO" id="GO:0008168">
    <property type="term" value="F:methyltransferase activity"/>
    <property type="evidence" value="ECO:0007669"/>
    <property type="project" value="UniProtKB-KW"/>
</dbReference>
<reference evidence="4 5" key="1">
    <citation type="submission" date="2024-09" db="EMBL/GenBank/DDBJ databases">
        <authorList>
            <person name="Sun Q."/>
            <person name="Mori K."/>
        </authorList>
    </citation>
    <scope>NUCLEOTIDE SEQUENCE [LARGE SCALE GENOMIC DNA]</scope>
    <source>
        <strain evidence="4 5">JCM 9626</strain>
    </source>
</reference>
<dbReference type="Proteomes" id="UP001589750">
    <property type="component" value="Unassembled WGS sequence"/>
</dbReference>
<dbReference type="CDD" id="cd02440">
    <property type="entry name" value="AdoMet_MTases"/>
    <property type="match status" value="1"/>
</dbReference>
<dbReference type="RefSeq" id="WP_140011449.1">
    <property type="nucleotide sequence ID" value="NZ_JBHMDG010000011.1"/>
</dbReference>
<dbReference type="InterPro" id="IPR029063">
    <property type="entry name" value="SAM-dependent_MTases_sf"/>
</dbReference>
<evidence type="ECO:0000313" key="5">
    <source>
        <dbReference type="Proteomes" id="UP001589750"/>
    </source>
</evidence>
<dbReference type="InterPro" id="IPR002935">
    <property type="entry name" value="SAM_O-MeTrfase"/>
</dbReference>
<dbReference type="PROSITE" id="PS51682">
    <property type="entry name" value="SAM_OMT_I"/>
    <property type="match status" value="1"/>
</dbReference>
<sequence length="221" mass="23684">MPSTPSTPTPPIAPTSWAFAETYVAEDHLLTAARERAAEVGVTAIGSGGGAALRFLASVLDARAVVEIGTGTGVSGLWLLRGMRPDGVLTTVDLEAEHQRLARRTFTEAEIPAQRVRTISGAALDVLPRLTDAHYDIVFADGDKTEYSAYLAEALRLLRPGGVVVFDNALWHDKVADPAQRDEQTVAVRDLTRAVLEHDDLVPLLLPVGDGLLMAQLQTAR</sequence>
<gene>
    <name evidence="4" type="ORF">ACFFRI_09535</name>
</gene>
<evidence type="ECO:0000256" key="3">
    <source>
        <dbReference type="ARBA" id="ARBA00022691"/>
    </source>
</evidence>
<evidence type="ECO:0000256" key="2">
    <source>
        <dbReference type="ARBA" id="ARBA00022679"/>
    </source>
</evidence>
<dbReference type="Pfam" id="PF01596">
    <property type="entry name" value="Methyltransf_3"/>
    <property type="match status" value="1"/>
</dbReference>
<keyword evidence="1 4" id="KW-0489">Methyltransferase</keyword>
<comment type="caution">
    <text evidence="4">The sequence shown here is derived from an EMBL/GenBank/DDBJ whole genome shotgun (WGS) entry which is preliminary data.</text>
</comment>
<evidence type="ECO:0000256" key="1">
    <source>
        <dbReference type="ARBA" id="ARBA00022603"/>
    </source>
</evidence>